<evidence type="ECO:0000313" key="1">
    <source>
        <dbReference type="EMBL" id="MBB3048185.1"/>
    </source>
</evidence>
<dbReference type="RefSeq" id="WP_183410985.1">
    <property type="nucleotide sequence ID" value="NZ_JACHWY010000003.1"/>
</dbReference>
<accession>A0A7W4Z7M7</accession>
<evidence type="ECO:0000313" key="2">
    <source>
        <dbReference type="Proteomes" id="UP000537130"/>
    </source>
</evidence>
<dbReference type="EMBL" id="JACHWY010000003">
    <property type="protein sequence ID" value="MBB3048185.1"/>
    <property type="molecule type" value="Genomic_DNA"/>
</dbReference>
<keyword evidence="2" id="KW-1185">Reference proteome</keyword>
<dbReference type="Proteomes" id="UP000537130">
    <property type="component" value="Unassembled WGS sequence"/>
</dbReference>
<name>A0A7W4Z7M7_9GAMM</name>
<protein>
    <submittedName>
        <fullName evidence="1">Putative transcriptional regulator</fullName>
    </submittedName>
</protein>
<organism evidence="1 2">
    <name type="scientific">Litorivivens lipolytica</name>
    <dbReference type="NCBI Taxonomy" id="1524264"/>
    <lineage>
        <taxon>Bacteria</taxon>
        <taxon>Pseudomonadati</taxon>
        <taxon>Pseudomonadota</taxon>
        <taxon>Gammaproteobacteria</taxon>
        <taxon>Litorivivens</taxon>
    </lineage>
</organism>
<gene>
    <name evidence="1" type="ORF">FHR99_002459</name>
</gene>
<reference evidence="1 2" key="1">
    <citation type="submission" date="2020-08" db="EMBL/GenBank/DDBJ databases">
        <title>Genomic Encyclopedia of Type Strains, Phase III (KMG-III): the genomes of soil and plant-associated and newly described type strains.</title>
        <authorList>
            <person name="Whitman W."/>
        </authorList>
    </citation>
    <scope>NUCLEOTIDE SEQUENCE [LARGE SCALE GENOMIC DNA]</scope>
    <source>
        <strain evidence="1 2">CECT 8654</strain>
    </source>
</reference>
<comment type="caution">
    <text evidence="1">The sequence shown here is derived from an EMBL/GenBank/DDBJ whole genome shotgun (WGS) entry which is preliminary data.</text>
</comment>
<dbReference type="AlphaFoldDB" id="A0A7W4Z7M7"/>
<proteinExistence type="predicted"/>
<sequence length="53" mass="6126">MPDTNDSDLVKRRLALQDALAEGERAILQGDVLTQDAAKKRMQKWLEFERKEP</sequence>